<accession>A0ABT1XWP2</accession>
<evidence type="ECO:0000313" key="3">
    <source>
        <dbReference type="EMBL" id="MCR5970685.1"/>
    </source>
</evidence>
<dbReference type="RefSeq" id="WP_035185312.1">
    <property type="nucleotide sequence ID" value="NZ_QOCY01000022.1"/>
</dbReference>
<proteinExistence type="predicted"/>
<keyword evidence="4" id="KW-1185">Reference proteome</keyword>
<organism evidence="3 4">
    <name type="scientific">Lactobacillus leichmannii</name>
    <dbReference type="NCBI Taxonomy" id="28039"/>
    <lineage>
        <taxon>Bacteria</taxon>
        <taxon>Bacillati</taxon>
        <taxon>Bacillota</taxon>
        <taxon>Bacilli</taxon>
        <taxon>Lactobacillales</taxon>
        <taxon>Lactobacillaceae</taxon>
        <taxon>Lactobacillus</taxon>
    </lineage>
</organism>
<feature type="domain" description="S-layer protein C-terminal" evidence="2">
    <location>
        <begin position="155"/>
        <end position="213"/>
    </location>
</feature>
<feature type="domain" description="S-layer protein C-terminal" evidence="2">
    <location>
        <begin position="272"/>
        <end position="334"/>
    </location>
</feature>
<feature type="signal peptide" evidence="1">
    <location>
        <begin position="1"/>
        <end position="25"/>
    </location>
</feature>
<dbReference type="Proteomes" id="UP001524940">
    <property type="component" value="Unassembled WGS sequence"/>
</dbReference>
<keyword evidence="1" id="KW-0732">Signal</keyword>
<gene>
    <name evidence="3" type="ORF">DS743_02215</name>
</gene>
<name>A0ABT1XWP2_LACLE</name>
<evidence type="ECO:0000256" key="1">
    <source>
        <dbReference type="SAM" id="SignalP"/>
    </source>
</evidence>
<feature type="chain" id="PRO_5046781256" description="S-layer protein C-terminal domain-containing protein" evidence="1">
    <location>
        <begin position="26"/>
        <end position="339"/>
    </location>
</feature>
<sequence length="339" mass="36828">MKKLTKSLVTALSLATATLSVIPQAAAPAEAATKAKSKTGTEYKDGSYTVMVTVKNLGNNIDVPNNFFPAATVTIKNHKISSVAISVDDIDDAGLYYVQVNDQVAIGYQKTLTFDGSVYKNGLQNASINISGDPSYCNITFGDLPSSAYETVTETSETAKKVVKRTAAVYDRNGKKTKDTALKAGKTISTYGSLTRGSVKYYKISKTTNKYVQSADVDGRYITVMHNSAVYSKNLKKTTSSVAAGKKILTFGRTTIKNKKYYQTGYNSFISASNVDGTTRTLKKNAYVYKKSKGKAVRYKNSVLKQNSQQQTYGSAVSIKGKKYYIIGVGKYVAKSDFK</sequence>
<evidence type="ECO:0000313" key="4">
    <source>
        <dbReference type="Proteomes" id="UP001524940"/>
    </source>
</evidence>
<reference evidence="3 4" key="1">
    <citation type="submission" date="2018-07" db="EMBL/GenBank/DDBJ databases">
        <title>Genome sequencing and assembly of Lactobacillus leichmannii.</title>
        <authorList>
            <person name="Rong J.-C."/>
            <person name="Li M.-Y."/>
            <person name="Zhang Q.-F."/>
            <person name="Chi N.-Y."/>
        </authorList>
    </citation>
    <scope>NUCLEOTIDE SEQUENCE [LARGE SCALE GENOMIC DNA]</scope>
    <source>
        <strain evidence="3 4">JCM 1148</strain>
    </source>
</reference>
<protein>
    <recommendedName>
        <fullName evidence="2">S-layer protein C-terminal domain-containing protein</fullName>
    </recommendedName>
</protein>
<dbReference type="InterPro" id="IPR024968">
    <property type="entry name" value="SlpA_C_lactobacillus"/>
</dbReference>
<dbReference type="EMBL" id="QOCY01000022">
    <property type="protein sequence ID" value="MCR5970685.1"/>
    <property type="molecule type" value="Genomic_DNA"/>
</dbReference>
<comment type="caution">
    <text evidence="3">The sequence shown here is derived from an EMBL/GenBank/DDBJ whole genome shotgun (WGS) entry which is preliminary data.</text>
</comment>
<evidence type="ECO:0000259" key="2">
    <source>
        <dbReference type="Pfam" id="PF03217"/>
    </source>
</evidence>
<dbReference type="Pfam" id="PF03217">
    <property type="entry name" value="SlpA"/>
    <property type="match status" value="2"/>
</dbReference>